<keyword evidence="1" id="KW-0732">Signal</keyword>
<evidence type="ECO:0000313" key="4">
    <source>
        <dbReference type="Proteomes" id="UP000297564"/>
    </source>
</evidence>
<protein>
    <submittedName>
        <fullName evidence="3">CHRD domain-containing protein</fullName>
    </submittedName>
</protein>
<evidence type="ECO:0000256" key="1">
    <source>
        <dbReference type="SAM" id="SignalP"/>
    </source>
</evidence>
<dbReference type="Pfam" id="PF07452">
    <property type="entry name" value="CHRD"/>
    <property type="match status" value="1"/>
</dbReference>
<dbReference type="RefSeq" id="WP_135285605.1">
    <property type="nucleotide sequence ID" value="NZ_SMLL01000005.1"/>
</dbReference>
<reference evidence="3 4" key="1">
    <citation type="submission" date="2019-03" db="EMBL/GenBank/DDBJ databases">
        <title>Ramlibacter rhizophilus CCTCC AB2015357, whole genome shotgun sequence.</title>
        <authorList>
            <person name="Zhang X."/>
            <person name="Feng G."/>
            <person name="Zhu H."/>
        </authorList>
    </citation>
    <scope>NUCLEOTIDE SEQUENCE [LARGE SCALE GENOMIC DNA]</scope>
    <source>
        <strain evidence="3 4">CCTCC AB2015357</strain>
    </source>
</reference>
<sequence length="183" mass="19167">MKTYHLAFPALAGAILFGAASTAAAGHLNPVLEAQLDGREEVAANATDRRMVGDPNARAQAYVFGVDGDPRTLCYLIVDVRKLAQTELPPGGGRAAHIHEGARGTNGPVVANLAWPQDGQAADCLTEGETDPSGPKFPTGEPGIVQRILANPSAFYINVHNTDFPAGAIRGQLGEAEHTHGKR</sequence>
<feature type="signal peptide" evidence="1">
    <location>
        <begin position="1"/>
        <end position="25"/>
    </location>
</feature>
<accession>A0A4Z0BK14</accession>
<dbReference type="Proteomes" id="UP000297564">
    <property type="component" value="Unassembled WGS sequence"/>
</dbReference>
<feature type="chain" id="PRO_5021225082" evidence="1">
    <location>
        <begin position="26"/>
        <end position="183"/>
    </location>
</feature>
<proteinExistence type="predicted"/>
<dbReference type="OrthoDB" id="571052at2"/>
<dbReference type="SMART" id="SM00754">
    <property type="entry name" value="CHRD"/>
    <property type="match status" value="1"/>
</dbReference>
<dbReference type="AlphaFoldDB" id="A0A4Z0BK14"/>
<comment type="caution">
    <text evidence="3">The sequence shown here is derived from an EMBL/GenBank/DDBJ whole genome shotgun (WGS) entry which is preliminary data.</text>
</comment>
<keyword evidence="4" id="KW-1185">Reference proteome</keyword>
<evidence type="ECO:0000313" key="3">
    <source>
        <dbReference type="EMBL" id="TFY98454.1"/>
    </source>
</evidence>
<name>A0A4Z0BK14_9BURK</name>
<dbReference type="EMBL" id="SMLL01000005">
    <property type="protein sequence ID" value="TFY98454.1"/>
    <property type="molecule type" value="Genomic_DNA"/>
</dbReference>
<evidence type="ECO:0000259" key="2">
    <source>
        <dbReference type="SMART" id="SM00754"/>
    </source>
</evidence>
<dbReference type="InterPro" id="IPR010895">
    <property type="entry name" value="CHRD"/>
</dbReference>
<organism evidence="3 4">
    <name type="scientific">Ramlibacter rhizophilus</name>
    <dbReference type="NCBI Taxonomy" id="1781167"/>
    <lineage>
        <taxon>Bacteria</taxon>
        <taxon>Pseudomonadati</taxon>
        <taxon>Pseudomonadota</taxon>
        <taxon>Betaproteobacteria</taxon>
        <taxon>Burkholderiales</taxon>
        <taxon>Comamonadaceae</taxon>
        <taxon>Ramlibacter</taxon>
    </lineage>
</organism>
<feature type="domain" description="CHRD" evidence="2">
    <location>
        <begin position="30"/>
        <end position="175"/>
    </location>
</feature>
<gene>
    <name evidence="3" type="ORF">EZ242_12975</name>
</gene>